<reference evidence="1 2" key="1">
    <citation type="journal article" date="2018" name="New Phytol.">
        <title>Phylogenomics of Endogonaceae and evolution of mycorrhizas within Mucoromycota.</title>
        <authorList>
            <person name="Chang Y."/>
            <person name="Desiro A."/>
            <person name="Na H."/>
            <person name="Sandor L."/>
            <person name="Lipzen A."/>
            <person name="Clum A."/>
            <person name="Barry K."/>
            <person name="Grigoriev I.V."/>
            <person name="Martin F.M."/>
            <person name="Stajich J.E."/>
            <person name="Smith M.E."/>
            <person name="Bonito G."/>
            <person name="Spatafora J.W."/>
        </authorList>
    </citation>
    <scope>NUCLEOTIDE SEQUENCE [LARGE SCALE GENOMIC DNA]</scope>
    <source>
        <strain evidence="1 2">AD002</strain>
    </source>
</reference>
<dbReference type="Proteomes" id="UP000274822">
    <property type="component" value="Unassembled WGS sequence"/>
</dbReference>
<dbReference type="Pfam" id="PF00023">
    <property type="entry name" value="Ank"/>
    <property type="match status" value="1"/>
</dbReference>
<dbReference type="InterPro" id="IPR002110">
    <property type="entry name" value="Ankyrin_rpt"/>
</dbReference>
<gene>
    <name evidence="1" type="ORF">BC938DRAFT_479926</name>
</gene>
<dbReference type="InterPro" id="IPR036770">
    <property type="entry name" value="Ankyrin_rpt-contain_sf"/>
</dbReference>
<evidence type="ECO:0008006" key="3">
    <source>
        <dbReference type="Google" id="ProtNLM"/>
    </source>
</evidence>
<evidence type="ECO:0000313" key="1">
    <source>
        <dbReference type="EMBL" id="RUS30033.1"/>
    </source>
</evidence>
<keyword evidence="2" id="KW-1185">Reference proteome</keyword>
<sequence length="60" mass="6709">MDFHATAKDGQTLLRFAAQGGRIEMVKILTSPFKADVNAKTKDGAGHYTTSLHIMGMWRW</sequence>
<dbReference type="AlphaFoldDB" id="A0A433QJS2"/>
<dbReference type="Gene3D" id="1.25.40.20">
    <property type="entry name" value="Ankyrin repeat-containing domain"/>
    <property type="match status" value="1"/>
</dbReference>
<dbReference type="SUPFAM" id="SSF48403">
    <property type="entry name" value="Ankyrin repeat"/>
    <property type="match status" value="1"/>
</dbReference>
<accession>A0A433QJS2</accession>
<organism evidence="1 2">
    <name type="scientific">Jimgerdemannia flammicorona</name>
    <dbReference type="NCBI Taxonomy" id="994334"/>
    <lineage>
        <taxon>Eukaryota</taxon>
        <taxon>Fungi</taxon>
        <taxon>Fungi incertae sedis</taxon>
        <taxon>Mucoromycota</taxon>
        <taxon>Mucoromycotina</taxon>
        <taxon>Endogonomycetes</taxon>
        <taxon>Endogonales</taxon>
        <taxon>Endogonaceae</taxon>
        <taxon>Jimgerdemannia</taxon>
    </lineage>
</organism>
<protein>
    <recommendedName>
        <fullName evidence="3">Ankyrin repeat-containing domain protein</fullName>
    </recommendedName>
</protein>
<proteinExistence type="predicted"/>
<dbReference type="EMBL" id="RBNJ01004355">
    <property type="protein sequence ID" value="RUS30033.1"/>
    <property type="molecule type" value="Genomic_DNA"/>
</dbReference>
<comment type="caution">
    <text evidence="1">The sequence shown here is derived from an EMBL/GenBank/DDBJ whole genome shotgun (WGS) entry which is preliminary data.</text>
</comment>
<evidence type="ECO:0000313" key="2">
    <source>
        <dbReference type="Proteomes" id="UP000274822"/>
    </source>
</evidence>
<name>A0A433QJS2_9FUNG</name>